<comment type="catalytic activity">
    <reaction evidence="8 10">
        <text>RNA(n) + a ribonucleoside 5'-triphosphate = RNA(n+1) + diphosphate</text>
        <dbReference type="Rhea" id="RHEA:21248"/>
        <dbReference type="Rhea" id="RHEA-COMP:14527"/>
        <dbReference type="Rhea" id="RHEA-COMP:17342"/>
        <dbReference type="ChEBI" id="CHEBI:33019"/>
        <dbReference type="ChEBI" id="CHEBI:61557"/>
        <dbReference type="ChEBI" id="CHEBI:140395"/>
        <dbReference type="EC" id="2.7.7.6"/>
    </reaction>
</comment>
<evidence type="ECO:0000256" key="4">
    <source>
        <dbReference type="ARBA" id="ARBA00022679"/>
    </source>
</evidence>
<dbReference type="STRING" id="658196.A0A397SM31"/>
<proteinExistence type="inferred from homology"/>
<dbReference type="InterPro" id="IPR046950">
    <property type="entry name" value="DNA-dir_Rpol_C_phage-type"/>
</dbReference>
<dbReference type="EC" id="2.7.7.6" evidence="2 10"/>
<comment type="function">
    <text evidence="10">DNA-dependent RNA polymerase catalyzes the transcription of DNA into RNA using the four ribonucleoside triphosphates as substrates.</text>
</comment>
<evidence type="ECO:0000256" key="10">
    <source>
        <dbReference type="RuleBase" id="RU003805"/>
    </source>
</evidence>
<comment type="caution">
    <text evidence="13">The sequence shown here is derived from an EMBL/GenBank/DDBJ whole genome shotgun (WGS) entry which is preliminary data.</text>
</comment>
<feature type="repeat" description="PPR" evidence="9">
    <location>
        <begin position="144"/>
        <end position="178"/>
    </location>
</feature>
<evidence type="ECO:0000256" key="3">
    <source>
        <dbReference type="ARBA" id="ARBA00022478"/>
    </source>
</evidence>
<dbReference type="GO" id="GO:0003899">
    <property type="term" value="F:DNA-directed RNA polymerase activity"/>
    <property type="evidence" value="ECO:0007669"/>
    <property type="project" value="UniProtKB-EC"/>
</dbReference>
<keyword evidence="7 10" id="KW-0804">Transcription</keyword>
<reference evidence="13 14" key="1">
    <citation type="submission" date="2018-06" db="EMBL/GenBank/DDBJ databases">
        <title>Comparative genomics reveals the genomic features of Rhizophagus irregularis, R. cerebriforme, R. diaphanum and Gigaspora rosea, and their symbiotic lifestyle signature.</title>
        <authorList>
            <person name="Morin E."/>
            <person name="San Clemente H."/>
            <person name="Chen E.C.H."/>
            <person name="De La Providencia I."/>
            <person name="Hainaut M."/>
            <person name="Kuo A."/>
            <person name="Kohler A."/>
            <person name="Murat C."/>
            <person name="Tang N."/>
            <person name="Roy S."/>
            <person name="Loubradou J."/>
            <person name="Henrissat B."/>
            <person name="Grigoriev I.V."/>
            <person name="Corradi N."/>
            <person name="Roux C."/>
            <person name="Martin F.M."/>
        </authorList>
    </citation>
    <scope>NUCLEOTIDE SEQUENCE [LARGE SCALE GENOMIC DNA]</scope>
    <source>
        <strain evidence="13 14">DAOM 227022</strain>
    </source>
</reference>
<dbReference type="OrthoDB" id="276422at2759"/>
<dbReference type="GO" id="GO:0001018">
    <property type="term" value="F:mitochondrial promoter sequence-specific DNA binding"/>
    <property type="evidence" value="ECO:0007669"/>
    <property type="project" value="TreeGrafter"/>
</dbReference>
<evidence type="ECO:0000256" key="11">
    <source>
        <dbReference type="SAM" id="Coils"/>
    </source>
</evidence>
<keyword evidence="3 10" id="KW-0240">DNA-directed RNA polymerase</keyword>
<organism evidence="13 14">
    <name type="scientific">Glomus cerebriforme</name>
    <dbReference type="NCBI Taxonomy" id="658196"/>
    <lineage>
        <taxon>Eukaryota</taxon>
        <taxon>Fungi</taxon>
        <taxon>Fungi incertae sedis</taxon>
        <taxon>Mucoromycota</taxon>
        <taxon>Glomeromycotina</taxon>
        <taxon>Glomeromycetes</taxon>
        <taxon>Glomerales</taxon>
        <taxon>Glomeraceae</taxon>
        <taxon>Glomus</taxon>
    </lineage>
</organism>
<dbReference type="InterPro" id="IPR002885">
    <property type="entry name" value="PPR_rpt"/>
</dbReference>
<evidence type="ECO:0000313" key="14">
    <source>
        <dbReference type="Proteomes" id="UP000265703"/>
    </source>
</evidence>
<gene>
    <name evidence="13" type="ORF">C1645_833466</name>
</gene>
<dbReference type="Gene3D" id="1.10.150.20">
    <property type="entry name" value="5' to 3' exonuclease, C-terminal subdomain"/>
    <property type="match status" value="1"/>
</dbReference>
<accession>A0A397SM31</accession>
<evidence type="ECO:0000256" key="6">
    <source>
        <dbReference type="ARBA" id="ARBA00022946"/>
    </source>
</evidence>
<evidence type="ECO:0000259" key="12">
    <source>
        <dbReference type="SMART" id="SM01311"/>
    </source>
</evidence>
<dbReference type="Gene3D" id="1.10.1320.10">
    <property type="entry name" value="DNA-directed RNA polymerase, N-terminal domain"/>
    <property type="match status" value="1"/>
</dbReference>
<evidence type="ECO:0000256" key="5">
    <source>
        <dbReference type="ARBA" id="ARBA00022695"/>
    </source>
</evidence>
<evidence type="ECO:0000256" key="7">
    <source>
        <dbReference type="ARBA" id="ARBA00023163"/>
    </source>
</evidence>
<dbReference type="InterPro" id="IPR029262">
    <property type="entry name" value="RPOL_N"/>
</dbReference>
<evidence type="ECO:0000313" key="13">
    <source>
        <dbReference type="EMBL" id="RIA83654.1"/>
    </source>
</evidence>
<dbReference type="Pfam" id="PF00940">
    <property type="entry name" value="RNA_pol"/>
    <property type="match status" value="1"/>
</dbReference>
<dbReference type="GO" id="GO:0006390">
    <property type="term" value="P:mitochondrial transcription"/>
    <property type="evidence" value="ECO:0007669"/>
    <property type="project" value="TreeGrafter"/>
</dbReference>
<feature type="domain" description="DNA-directed RNA polymerase N-terminal" evidence="12">
    <location>
        <begin position="302"/>
        <end position="617"/>
    </location>
</feature>
<dbReference type="PROSITE" id="PS00900">
    <property type="entry name" value="RNA_POL_PHAGE_1"/>
    <property type="match status" value="1"/>
</dbReference>
<dbReference type="SUPFAM" id="SSF56672">
    <property type="entry name" value="DNA/RNA polymerases"/>
    <property type="match status" value="1"/>
</dbReference>
<dbReference type="InterPro" id="IPR002092">
    <property type="entry name" value="DNA-dir_Rpol_phage-type"/>
</dbReference>
<dbReference type="InterPro" id="IPR037159">
    <property type="entry name" value="RNA_POL_N_sf"/>
</dbReference>
<comment type="similarity">
    <text evidence="1 10">Belongs to the phage and mitochondrial RNA polymerase family.</text>
</comment>
<dbReference type="PANTHER" id="PTHR10102:SF0">
    <property type="entry name" value="DNA-DIRECTED RNA POLYMERASE, MITOCHONDRIAL"/>
    <property type="match status" value="1"/>
</dbReference>
<dbReference type="Gene3D" id="1.25.40.10">
    <property type="entry name" value="Tetratricopeptide repeat domain"/>
    <property type="match status" value="1"/>
</dbReference>
<dbReference type="InterPro" id="IPR011990">
    <property type="entry name" value="TPR-like_helical_dom_sf"/>
</dbReference>
<evidence type="ECO:0000256" key="2">
    <source>
        <dbReference type="ARBA" id="ARBA00012418"/>
    </source>
</evidence>
<keyword evidence="11" id="KW-0175">Coiled coil</keyword>
<dbReference type="Gene3D" id="1.10.287.260">
    <property type="match status" value="1"/>
</dbReference>
<dbReference type="SMART" id="SM01311">
    <property type="entry name" value="RPOL_N"/>
    <property type="match status" value="1"/>
</dbReference>
<dbReference type="PROSITE" id="PS51375">
    <property type="entry name" value="PPR"/>
    <property type="match status" value="1"/>
</dbReference>
<dbReference type="EMBL" id="QKYT01000552">
    <property type="protein sequence ID" value="RIA83654.1"/>
    <property type="molecule type" value="Genomic_DNA"/>
</dbReference>
<dbReference type="InterPro" id="IPR043502">
    <property type="entry name" value="DNA/RNA_pol_sf"/>
</dbReference>
<dbReference type="InterPro" id="IPR024075">
    <property type="entry name" value="DNA-dir_RNA_pol_helix_hairp_sf"/>
</dbReference>
<dbReference type="Pfam" id="PF14700">
    <property type="entry name" value="RPOL_N"/>
    <property type="match status" value="1"/>
</dbReference>
<dbReference type="FunFam" id="1.10.287.280:FF:000001">
    <property type="entry name" value="DNA-directed RNA polymerase"/>
    <property type="match status" value="1"/>
</dbReference>
<dbReference type="GO" id="GO:0034245">
    <property type="term" value="C:mitochondrial DNA-directed RNA polymerase complex"/>
    <property type="evidence" value="ECO:0007669"/>
    <property type="project" value="TreeGrafter"/>
</dbReference>
<keyword evidence="5 10" id="KW-0548">Nucleotidyltransferase</keyword>
<keyword evidence="4 10" id="KW-0808">Transferase</keyword>
<keyword evidence="14" id="KW-1185">Reference proteome</keyword>
<protein>
    <recommendedName>
        <fullName evidence="2 10">DNA-directed RNA polymerase</fullName>
        <ecNumber evidence="2 10">2.7.7.6</ecNumber>
    </recommendedName>
</protein>
<evidence type="ECO:0000256" key="1">
    <source>
        <dbReference type="ARBA" id="ARBA00009493"/>
    </source>
</evidence>
<dbReference type="Proteomes" id="UP000265703">
    <property type="component" value="Unassembled WGS sequence"/>
</dbReference>
<dbReference type="Gene3D" id="1.10.287.280">
    <property type="match status" value="1"/>
</dbReference>
<dbReference type="PANTHER" id="PTHR10102">
    <property type="entry name" value="DNA-DIRECTED RNA POLYMERASE, MITOCHONDRIAL"/>
    <property type="match status" value="1"/>
</dbReference>
<evidence type="ECO:0000256" key="8">
    <source>
        <dbReference type="ARBA" id="ARBA00048552"/>
    </source>
</evidence>
<evidence type="ECO:0000256" key="9">
    <source>
        <dbReference type="PROSITE-ProRule" id="PRU00708"/>
    </source>
</evidence>
<dbReference type="PROSITE" id="PS00489">
    <property type="entry name" value="RNA_POL_PHAGE_2"/>
    <property type="match status" value="1"/>
</dbReference>
<name>A0A397SM31_9GLOM</name>
<keyword evidence="6" id="KW-0809">Transit peptide</keyword>
<sequence length="1326" mass="152098">MITFIRNTKSKCISRPNIRFNSKVYYSISFKRSNVNKLSPAQTRLFAYHNYSTAAEHAVSTAAPTVSSEINYHSPEPLNINNPLVILPQPRYTPREAGKILSNVFTEHIAVLRACLKIGEIERARNILSNLYKQCTSDTKKYLNIKLHNEFIEAYLEIKQINEALQWFDQLNYYGLTPDLATFAILIRGYLRLDLDFLGCSMLKILVKEAEECGYSFEQLIESNLLSDKEIEKVIHLLRTDPDSNKASKELMEKIENVIEKQKPVINEELNLVEPVSTESFGVKLMKSALSAIKERDLDLVKRQIKLEENALQAAMERWKHANEHRKEKFVNLQKNVLKKSMWKWHEKLVPLIREELERCKNKEILLTDRERISYGPFLQLLSAEKLSAITILELLRQNGGGGINEGMKTTRAVLSIGKAVENEYNSEQLKKKQNRNAFNKDLNVHELFASGKLFNMTIRRAAAKIEAKDMQTNWNPEWPITVRAKVGSILASMLLECATIPTTINGKESEEISMEAPAFYHSYIQHKGKRIGVIKLNPQLIQYLSKESVRDSVHPKMLPMLVHPRPWLTYNSGGYLTSPTYAMRSRDCPEQLAYLQKASEEGHLDRVFAGLDVLGSTCWIINKKVYKVVLEVWNKGEALGKIPSAELNLKMPDKPENCETETSLKIKWIKECKEIASKISNNHSERCTANYKVDIAGAFLNENMYFPHSLDFRGRAYPIPPLFNHLGNDLCRGLLLFKEAKPLGKNGLTWLKIQIANLAGNDKVSFEDRIKFTEDHLEDIKDSVKNPLDGRGWWKKAEDPWQCLAACFELQGALESADPEKYPSQIPIHQDGTCNGLQHYAALGGDLEGAKQVDLYPSDKPSDIYTSVAARINEMIAKTCSEPQDALDFSDMHSTRELAQILLGKISRKVVKQTVMTSVYGVTFIGARLQIESRLKEIEDIPQERVRELSFYVAKLVFNCLGEMFYGARAIQDWLVECAKRISKSVPSEIVLDQNSPEHRNEENFVNGNLQHSSNEHLMNNYEKELHETEKNNHDNLINKKRPIVKIPPSKPGQNQMTTVVWTTPLDLPIVQPYRKLSTRVVKTNLQNINIEDPNFPSPVNPIKQRQAFPPNFIHSLDATHMLMTALACKEKNLTFASVHDSFWTHACDVEVMNQIIRDQFIQLHEQPIMENLRNEFIERYKGYIVPVKVLREDFERLKLQKMKETKNNLITTKNNGYESILSLDELYKIIPNSQKNKNLKLQEFTNTLNTNNIIDLDNKATESLIDITEIDDLLDEDHDIEEEIEKKKKASKHIHIWVDLTFPKLPAKGEFKLSSIMESQYFFD</sequence>
<feature type="coiled-coil region" evidence="11">
    <location>
        <begin position="1013"/>
        <end position="1040"/>
    </location>
</feature>